<name>A0A670JP19_PODMU</name>
<keyword evidence="2" id="KW-1185">Reference proteome</keyword>
<dbReference type="AlphaFoldDB" id="A0A670JP19"/>
<reference evidence="1" key="2">
    <citation type="submission" date="2025-08" db="UniProtKB">
        <authorList>
            <consortium name="Ensembl"/>
        </authorList>
    </citation>
    <scope>IDENTIFICATION</scope>
</reference>
<evidence type="ECO:0000313" key="2">
    <source>
        <dbReference type="Proteomes" id="UP000472272"/>
    </source>
</evidence>
<accession>A0A670JP19</accession>
<organism evidence="1 2">
    <name type="scientific">Podarcis muralis</name>
    <name type="common">Wall lizard</name>
    <name type="synonym">Lacerta muralis</name>
    <dbReference type="NCBI Taxonomy" id="64176"/>
    <lineage>
        <taxon>Eukaryota</taxon>
        <taxon>Metazoa</taxon>
        <taxon>Chordata</taxon>
        <taxon>Craniata</taxon>
        <taxon>Vertebrata</taxon>
        <taxon>Euteleostomi</taxon>
        <taxon>Lepidosauria</taxon>
        <taxon>Squamata</taxon>
        <taxon>Bifurcata</taxon>
        <taxon>Unidentata</taxon>
        <taxon>Episquamata</taxon>
        <taxon>Laterata</taxon>
        <taxon>Lacertibaenia</taxon>
        <taxon>Lacertidae</taxon>
        <taxon>Podarcis</taxon>
    </lineage>
</organism>
<dbReference type="Proteomes" id="UP000472272">
    <property type="component" value="Chromosome 1"/>
</dbReference>
<evidence type="ECO:0000313" key="1">
    <source>
        <dbReference type="Ensembl" id="ENSPMRP00000024747.1"/>
    </source>
</evidence>
<protein>
    <submittedName>
        <fullName evidence="1">Uncharacterized protein</fullName>
    </submittedName>
</protein>
<sequence length="91" mass="10378">MKGSGKALMRHSSLAALPSISITSVRFFSTRGGPFSFISLRDLVVERRGSKANESGEQEWWEFWVLPRLSLFCTQELTACQKIQIVQLMWI</sequence>
<proteinExistence type="predicted"/>
<dbReference type="GeneTree" id="ENSGT00950000185929"/>
<reference evidence="1 2" key="1">
    <citation type="journal article" date="2019" name="Proc. Natl. Acad. Sci. U.S.A.">
        <title>Regulatory changes in pterin and carotenoid genes underlie balanced color polymorphisms in the wall lizard.</title>
        <authorList>
            <person name="Andrade P."/>
            <person name="Pinho C."/>
            <person name="Perez I de Lanuza G."/>
            <person name="Afonso S."/>
            <person name="Brejcha J."/>
            <person name="Rubin C.J."/>
            <person name="Wallerman O."/>
            <person name="Pereira P."/>
            <person name="Sabatino S.J."/>
            <person name="Bellati A."/>
            <person name="Pellitteri-Rosa D."/>
            <person name="Bosakova Z."/>
            <person name="Bunikis I."/>
            <person name="Carretero M.A."/>
            <person name="Feiner N."/>
            <person name="Marsik P."/>
            <person name="Pauperio F."/>
            <person name="Salvi D."/>
            <person name="Soler L."/>
            <person name="While G.M."/>
            <person name="Uller T."/>
            <person name="Font E."/>
            <person name="Andersson L."/>
            <person name="Carneiro M."/>
        </authorList>
    </citation>
    <scope>NUCLEOTIDE SEQUENCE</scope>
</reference>
<reference evidence="1" key="3">
    <citation type="submission" date="2025-09" db="UniProtKB">
        <authorList>
            <consortium name="Ensembl"/>
        </authorList>
    </citation>
    <scope>IDENTIFICATION</scope>
</reference>
<dbReference type="Ensembl" id="ENSPMRT00000026262.1">
    <property type="protein sequence ID" value="ENSPMRP00000024747.1"/>
    <property type="gene ID" value="ENSPMRG00000015999.1"/>
</dbReference>